<organism evidence="12">
    <name type="scientific">Citrobacter koseri</name>
    <name type="common">Citrobacter diversus</name>
    <dbReference type="NCBI Taxonomy" id="545"/>
    <lineage>
        <taxon>Bacteria</taxon>
        <taxon>Pseudomonadati</taxon>
        <taxon>Pseudomonadota</taxon>
        <taxon>Gammaproteobacteria</taxon>
        <taxon>Enterobacterales</taxon>
        <taxon>Enterobacteriaceae</taxon>
        <taxon>Citrobacter</taxon>
    </lineage>
</organism>
<evidence type="ECO:0000256" key="8">
    <source>
        <dbReference type="ARBA" id="ARBA00023237"/>
    </source>
</evidence>
<dbReference type="InterPro" id="IPR037224">
    <property type="entry name" value="PapC_N_sf"/>
</dbReference>
<dbReference type="InterPro" id="IPR025949">
    <property type="entry name" value="PapC-like_C"/>
</dbReference>
<keyword evidence="3 9" id="KW-0813">Transport</keyword>
<dbReference type="GO" id="GO:0009279">
    <property type="term" value="C:cell outer membrane"/>
    <property type="evidence" value="ECO:0007669"/>
    <property type="project" value="UniProtKB-SubCell"/>
</dbReference>
<dbReference type="InterPro" id="IPR042186">
    <property type="entry name" value="FimD_plug_dom"/>
</dbReference>
<evidence type="ECO:0000256" key="2">
    <source>
        <dbReference type="ARBA" id="ARBA00008064"/>
    </source>
</evidence>
<dbReference type="RefSeq" id="WP_104869038.1">
    <property type="nucleotide sequence ID" value="NZ_AP023452.1"/>
</dbReference>
<dbReference type="InterPro" id="IPR025885">
    <property type="entry name" value="PapC_N"/>
</dbReference>
<dbReference type="Pfam" id="PF13953">
    <property type="entry name" value="PapC_C"/>
    <property type="match status" value="1"/>
</dbReference>
<keyword evidence="7 9" id="KW-0472">Membrane</keyword>
<dbReference type="InterPro" id="IPR043142">
    <property type="entry name" value="PapC-like_C_sf"/>
</dbReference>
<evidence type="ECO:0000256" key="3">
    <source>
        <dbReference type="ARBA" id="ARBA00022448"/>
    </source>
</evidence>
<feature type="domain" description="PapC-like C-terminal" evidence="10">
    <location>
        <begin position="744"/>
        <end position="800"/>
    </location>
</feature>
<keyword evidence="6" id="KW-0732">Signal</keyword>
<comment type="similarity">
    <text evidence="2 9">Belongs to the fimbrial export usher family.</text>
</comment>
<feature type="domain" description="PapC N-terminal" evidence="11">
    <location>
        <begin position="29"/>
        <end position="164"/>
    </location>
</feature>
<evidence type="ECO:0000259" key="10">
    <source>
        <dbReference type="Pfam" id="PF13953"/>
    </source>
</evidence>
<dbReference type="InterPro" id="IPR018030">
    <property type="entry name" value="Fimbrial_membr_usher_CS"/>
</dbReference>
<evidence type="ECO:0000256" key="9">
    <source>
        <dbReference type="RuleBase" id="RU003884"/>
    </source>
</evidence>
<comment type="subcellular location">
    <subcellularLocation>
        <location evidence="1 9">Cell outer membrane</location>
        <topology evidence="1 9">Multi-pass membrane protein</topology>
    </subcellularLocation>
</comment>
<keyword evidence="5 9" id="KW-0812">Transmembrane</keyword>
<keyword evidence="4" id="KW-1134">Transmembrane beta strand</keyword>
<evidence type="ECO:0000256" key="4">
    <source>
        <dbReference type="ARBA" id="ARBA00022452"/>
    </source>
</evidence>
<dbReference type="PATRIC" id="fig|545.12.peg.2752"/>
<dbReference type="PROSITE" id="PS01151">
    <property type="entry name" value="FIMBRIAL_USHER"/>
    <property type="match status" value="1"/>
</dbReference>
<dbReference type="Pfam" id="PF13954">
    <property type="entry name" value="PapC_N"/>
    <property type="match status" value="1"/>
</dbReference>
<accession>A0A078LCQ2</accession>
<keyword evidence="8 9" id="KW-0998">Cell outer membrane</keyword>
<dbReference type="Gene3D" id="2.60.40.3110">
    <property type="match status" value="1"/>
</dbReference>
<evidence type="ECO:0000256" key="6">
    <source>
        <dbReference type="ARBA" id="ARBA00022729"/>
    </source>
</evidence>
<dbReference type="PANTHER" id="PTHR30451">
    <property type="entry name" value="OUTER MEMBRANE USHER PROTEIN"/>
    <property type="match status" value="1"/>
</dbReference>
<dbReference type="SUPFAM" id="SSF141729">
    <property type="entry name" value="FimD N-terminal domain-like"/>
    <property type="match status" value="1"/>
</dbReference>
<dbReference type="PANTHER" id="PTHR30451:SF3">
    <property type="entry name" value="OUTER MEMBRANE USHER PROTEIN HTRE-RELATED"/>
    <property type="match status" value="1"/>
</dbReference>
<keyword evidence="9" id="KW-1029">Fimbrium biogenesis</keyword>
<evidence type="ECO:0000313" key="12">
    <source>
        <dbReference type="EMBL" id="CDZ84575.1"/>
    </source>
</evidence>
<name>A0A078LCQ2_CITKO</name>
<dbReference type="GO" id="GO:0009297">
    <property type="term" value="P:pilus assembly"/>
    <property type="evidence" value="ECO:0007669"/>
    <property type="project" value="InterPro"/>
</dbReference>
<sequence>MAGKKSQYACLLPILAMMSIYSRAYAVAFNTDFLAGDSKNADMSRFYRASALPPGEYPFDVFINEEWKGRLPVYITDEGTFFQHENIAQLGLLPSIVPAANSASERVDVNTLLHGGSMKVNAADMSLRLTIPQAYIRQTLRGYVDPVFWDEGIPALMLGYNANYNYNEAKGGGRNQENAYFQLNSGLNAFGWQFRDSSSYNKSKGVEGSWTNNTRYVERGIAALKSIIRMGDSYSSNDLFDSLRFRGVSMGTDMRMLPDSQQGFSPIVRGVAQSNALVKISQNGQVIYQKNVSPGPFEIADILPTGSGGDLNVEVIEADGRTSSFIVPFSSVPNMLQEGIGKYGLLLGEARTEESRYRPQFAQGSYQYGINNLITGYTGVIYSEDYNAFLLGSGLNLPFGALSFDVTQSQTQIPADKKVRGQSYKVAFSRFFNVTGTNFALAAYRYSTKNYYSFNDAIALHNWQKENADSPNARYMRQKNTFNINLSQSLGEELGSLYLSGTWRDYWNGHGTTKEYQLGYSNHVGAVSYTLSASSMRNDNQREERRYYLTFSVPLSLFERPVFLNSSVTFNRDGYSDTNVGISGTAGEFNQATYSVSGSNRRGGNNSASSSLSYRTAFTTLNGSYSESGDYRQIGAGASGSLVAYRGGLLTSSQLGDTFAIIDAPGAQGATLGGDGTRTTNTAGKALVPYLSPYRKNRIQLDTTHMKEGVELKGNIQEVVPYAGSVTYVRFDTDQRRQFMLPARAVNGRPLPFGTEIFDDAGASVGYVAQGGMLYLKTEQLPSRLHIKTSSDGRQSCVISQPTHDGQINICR</sequence>
<evidence type="ECO:0000256" key="1">
    <source>
        <dbReference type="ARBA" id="ARBA00004571"/>
    </source>
</evidence>
<dbReference type="FunFam" id="2.60.40.3110:FF:000001">
    <property type="entry name" value="Putative fimbrial outer membrane usher"/>
    <property type="match status" value="1"/>
</dbReference>
<evidence type="ECO:0000256" key="7">
    <source>
        <dbReference type="ARBA" id="ARBA00023136"/>
    </source>
</evidence>
<dbReference type="Gene3D" id="2.60.40.2070">
    <property type="match status" value="1"/>
</dbReference>
<protein>
    <submittedName>
        <fullName evidence="12">Fimbrial usher protein</fullName>
    </submittedName>
</protein>
<gene>
    <name evidence="12" type="ORF">BN1086_02730</name>
</gene>
<dbReference type="AlphaFoldDB" id="A0A078LCQ2"/>
<evidence type="ECO:0000256" key="5">
    <source>
        <dbReference type="ARBA" id="ARBA00022692"/>
    </source>
</evidence>
<dbReference type="Pfam" id="PF00577">
    <property type="entry name" value="Usher"/>
    <property type="match status" value="1"/>
</dbReference>
<dbReference type="InterPro" id="IPR000015">
    <property type="entry name" value="Fimb_usher"/>
</dbReference>
<proteinExistence type="inferred from homology"/>
<dbReference type="GO" id="GO:0015473">
    <property type="term" value="F:fimbrial usher porin activity"/>
    <property type="evidence" value="ECO:0007669"/>
    <property type="project" value="InterPro"/>
</dbReference>
<dbReference type="EMBL" id="LK931336">
    <property type="protein sequence ID" value="CDZ84575.1"/>
    <property type="molecule type" value="Genomic_DNA"/>
</dbReference>
<reference evidence="12" key="1">
    <citation type="submission" date="2014-06" db="EMBL/GenBank/DDBJ databases">
        <authorList>
            <person name="Urmite Genomes Urmite Genomes"/>
        </authorList>
    </citation>
    <scope>NUCLEOTIDE SEQUENCE</scope>
</reference>
<evidence type="ECO:0000259" key="11">
    <source>
        <dbReference type="Pfam" id="PF13954"/>
    </source>
</evidence>
<dbReference type="Gene3D" id="3.10.20.410">
    <property type="match status" value="1"/>
</dbReference>
<dbReference type="Gene3D" id="2.60.40.2610">
    <property type="entry name" value="Outer membrane usher protein FimD, plug domain"/>
    <property type="match status" value="1"/>
</dbReference>